<dbReference type="eggNOG" id="KOG2427">
    <property type="taxonomic scope" value="Eukaryota"/>
</dbReference>
<proteinExistence type="predicted"/>
<dbReference type="GO" id="GO:0004843">
    <property type="term" value="F:cysteine-type deubiquitinase activity"/>
    <property type="evidence" value="ECO:0007669"/>
    <property type="project" value="InterPro"/>
</dbReference>
<sequence>MERCKKDPELSYLDFNADRTKVIPIIKSMPTNIGLDVGLDSPTNFSLTASRTLFLYLNVNLVHGLLVDPEKEEKVYDAVGAEFVSDLVPKINQCGPMRDFFASTIKTQLTSHGLACLRMELQDGNIGLLYTAGHYRCRGVLFEQLRDINEYLKYPEAAWKSLEMGLGEGIDDKTTKQSIHDVKNSGNNQETGREENGSNLAEPAPSSVAENDDLEVISKDFADFLQNFKIGDGAGNYSEAMVAFMRVLGSPEMHIPYDFIRRHNKSMAIYIQDHHERIHETLRKLVAEYLIAHDLHIARKLDQSDSFEGFILDNKICCGDLTTYVGRKMSSRSLKYILDWFEEGKCWGGDWSASDMEVRNNGEEFVITKPPELDLDKECAYADLKRYIEVVLDRFKTESGHHPLYFEDFIDDVIGIPDPSADPTKWRGFLKLLRNHFALKAPLVRLAFLSNVFRVADSMRVGMAPNAPAFSPFNNRAGLKDWRFNARQQNPLRRVYMYKNFRMDKWENSYWFLLLFTRHSIEHVLNYTKKDDLHQQIRDIAIMDLILARHLGKYIAQFSSSWKHFEASDSPNNGEGSEAGKDAYNTVDPEVLLGERENAWVYAEIGIEHGAPLPSTSHVSVIYCDLSLAAIEEALNRDGVEVQQLDGALCCGGNITVREARNSIQEGNTVSGHKSFSVEGPYGDDYARVLDIVAFTFRG</sequence>
<dbReference type="GO" id="GO:1990380">
    <property type="term" value="F:K48-linked deubiquitinase activity"/>
    <property type="evidence" value="ECO:0007669"/>
    <property type="project" value="InterPro"/>
</dbReference>
<dbReference type="InterPro" id="IPR007518">
    <property type="entry name" value="MINDY"/>
</dbReference>
<dbReference type="GO" id="GO:0071944">
    <property type="term" value="C:cell periphery"/>
    <property type="evidence" value="ECO:0007669"/>
    <property type="project" value="TreeGrafter"/>
</dbReference>
<dbReference type="PANTHER" id="PTHR18063:SF6">
    <property type="entry name" value="UBIQUITIN CARBOXYL-TERMINAL HYDROLASE"/>
    <property type="match status" value="1"/>
</dbReference>
<feature type="compositionally biased region" description="Basic and acidic residues" evidence="1">
    <location>
        <begin position="173"/>
        <end position="183"/>
    </location>
</feature>
<name>A0A0D9WLW6_9ORYZ</name>
<dbReference type="Pfam" id="PF04424">
    <property type="entry name" value="MINDY_DUB"/>
    <property type="match status" value="1"/>
</dbReference>
<organism evidence="3 4">
    <name type="scientific">Leersia perrieri</name>
    <dbReference type="NCBI Taxonomy" id="77586"/>
    <lineage>
        <taxon>Eukaryota</taxon>
        <taxon>Viridiplantae</taxon>
        <taxon>Streptophyta</taxon>
        <taxon>Embryophyta</taxon>
        <taxon>Tracheophyta</taxon>
        <taxon>Spermatophyta</taxon>
        <taxon>Magnoliopsida</taxon>
        <taxon>Liliopsida</taxon>
        <taxon>Poales</taxon>
        <taxon>Poaceae</taxon>
        <taxon>BOP clade</taxon>
        <taxon>Oryzoideae</taxon>
        <taxon>Oryzeae</taxon>
        <taxon>Oryzinae</taxon>
        <taxon>Leersia</taxon>
    </lineage>
</organism>
<evidence type="ECO:0000259" key="2">
    <source>
        <dbReference type="Pfam" id="PF04424"/>
    </source>
</evidence>
<feature type="region of interest" description="Disordered" evidence="1">
    <location>
        <begin position="173"/>
        <end position="206"/>
    </location>
</feature>
<reference evidence="3 4" key="1">
    <citation type="submission" date="2012-08" db="EMBL/GenBank/DDBJ databases">
        <title>Oryza genome evolution.</title>
        <authorList>
            <person name="Wing R.A."/>
        </authorList>
    </citation>
    <scope>NUCLEOTIDE SEQUENCE</scope>
</reference>
<dbReference type="STRING" id="77586.A0A0D9WLW6"/>
<dbReference type="EnsemblPlants" id="LPERR06G03010.1">
    <property type="protein sequence ID" value="LPERR06G03010.1"/>
    <property type="gene ID" value="LPERR06G03010"/>
</dbReference>
<accession>A0A0D9WLW6</accession>
<reference evidence="4" key="2">
    <citation type="submission" date="2013-12" db="EMBL/GenBank/DDBJ databases">
        <authorList>
            <person name="Yu Y."/>
            <person name="Lee S."/>
            <person name="de Baynast K."/>
            <person name="Wissotski M."/>
            <person name="Liu L."/>
            <person name="Talag J."/>
            <person name="Goicoechea J."/>
            <person name="Angelova A."/>
            <person name="Jetty R."/>
            <person name="Kudrna D."/>
            <person name="Golser W."/>
            <person name="Rivera L."/>
            <person name="Zhang J."/>
            <person name="Wing R."/>
        </authorList>
    </citation>
    <scope>NUCLEOTIDE SEQUENCE</scope>
</reference>
<keyword evidence="4" id="KW-1185">Reference proteome</keyword>
<dbReference type="HOGENOM" id="CLU_407917_0_0_1"/>
<dbReference type="InterPro" id="IPR033979">
    <property type="entry name" value="MINDY_domain"/>
</dbReference>
<dbReference type="GO" id="GO:0016807">
    <property type="term" value="F:cysteine-type carboxypeptidase activity"/>
    <property type="evidence" value="ECO:0007669"/>
    <property type="project" value="TreeGrafter"/>
</dbReference>
<evidence type="ECO:0000256" key="1">
    <source>
        <dbReference type="SAM" id="MobiDB-lite"/>
    </source>
</evidence>
<dbReference type="GO" id="GO:0005829">
    <property type="term" value="C:cytosol"/>
    <property type="evidence" value="ECO:0007669"/>
    <property type="project" value="TreeGrafter"/>
</dbReference>
<dbReference type="GO" id="GO:0071108">
    <property type="term" value="P:protein K48-linked deubiquitination"/>
    <property type="evidence" value="ECO:0007669"/>
    <property type="project" value="TreeGrafter"/>
</dbReference>
<evidence type="ECO:0000313" key="4">
    <source>
        <dbReference type="Proteomes" id="UP000032180"/>
    </source>
</evidence>
<feature type="domain" description="MINDY deubiquitinase" evidence="2">
    <location>
        <begin position="13"/>
        <end position="82"/>
    </location>
</feature>
<dbReference type="AlphaFoldDB" id="A0A0D9WLW6"/>
<dbReference type="PANTHER" id="PTHR18063">
    <property type="entry name" value="NF-E2 INDUCIBLE PROTEIN"/>
    <property type="match status" value="1"/>
</dbReference>
<dbReference type="Proteomes" id="UP000032180">
    <property type="component" value="Chromosome 6"/>
</dbReference>
<protein>
    <recommendedName>
        <fullName evidence="2">MINDY deubiquitinase domain-containing protein</fullName>
    </recommendedName>
</protein>
<reference evidence="3" key="3">
    <citation type="submission" date="2015-04" db="UniProtKB">
        <authorList>
            <consortium name="EnsemblPlants"/>
        </authorList>
    </citation>
    <scope>IDENTIFICATION</scope>
</reference>
<dbReference type="Gramene" id="LPERR06G03010.1">
    <property type="protein sequence ID" value="LPERR06G03010.1"/>
    <property type="gene ID" value="LPERR06G03010"/>
</dbReference>
<evidence type="ECO:0000313" key="3">
    <source>
        <dbReference type="EnsemblPlants" id="LPERR06G03010.1"/>
    </source>
</evidence>